<reference evidence="1 2" key="1">
    <citation type="journal article" date="2024" name="G3 (Bethesda)">
        <title>Genome assembly of Hibiscus sabdariffa L. provides insights into metabolisms of medicinal natural products.</title>
        <authorList>
            <person name="Kim T."/>
        </authorList>
    </citation>
    <scope>NUCLEOTIDE SEQUENCE [LARGE SCALE GENOMIC DNA]</scope>
    <source>
        <strain evidence="1">TK-2024</strain>
        <tissue evidence="1">Old leaves</tissue>
    </source>
</reference>
<evidence type="ECO:0000313" key="1">
    <source>
        <dbReference type="EMBL" id="KAK8574817.1"/>
    </source>
</evidence>
<sequence>MSSNERTTLQPQDAVQQAMERFQGQMVVQKISETDGSSSILQLSGFPSKTRTIQWLPKIPYESTAILQCLSSSTKTTRVSYVAYTTTGSGTTAFAHHATQLTSTDDILRSAVGVESNSRTK</sequence>
<protein>
    <submittedName>
        <fullName evidence="1">Uncharacterized protein</fullName>
    </submittedName>
</protein>
<comment type="caution">
    <text evidence="1">The sequence shown here is derived from an EMBL/GenBank/DDBJ whole genome shotgun (WGS) entry which is preliminary data.</text>
</comment>
<name>A0ABR2F915_9ROSI</name>
<organism evidence="1 2">
    <name type="scientific">Hibiscus sabdariffa</name>
    <name type="common">roselle</name>
    <dbReference type="NCBI Taxonomy" id="183260"/>
    <lineage>
        <taxon>Eukaryota</taxon>
        <taxon>Viridiplantae</taxon>
        <taxon>Streptophyta</taxon>
        <taxon>Embryophyta</taxon>
        <taxon>Tracheophyta</taxon>
        <taxon>Spermatophyta</taxon>
        <taxon>Magnoliopsida</taxon>
        <taxon>eudicotyledons</taxon>
        <taxon>Gunneridae</taxon>
        <taxon>Pentapetalae</taxon>
        <taxon>rosids</taxon>
        <taxon>malvids</taxon>
        <taxon>Malvales</taxon>
        <taxon>Malvaceae</taxon>
        <taxon>Malvoideae</taxon>
        <taxon>Hibiscus</taxon>
    </lineage>
</organism>
<gene>
    <name evidence="1" type="ORF">V6N12_062495</name>
</gene>
<proteinExistence type="predicted"/>
<dbReference type="EMBL" id="JBBPBM010000007">
    <property type="protein sequence ID" value="KAK8574817.1"/>
    <property type="molecule type" value="Genomic_DNA"/>
</dbReference>
<accession>A0ABR2F915</accession>
<evidence type="ECO:0000313" key="2">
    <source>
        <dbReference type="Proteomes" id="UP001472677"/>
    </source>
</evidence>
<keyword evidence="2" id="KW-1185">Reference proteome</keyword>
<dbReference type="Proteomes" id="UP001472677">
    <property type="component" value="Unassembled WGS sequence"/>
</dbReference>